<feature type="transmembrane region" description="Helical" evidence="6">
    <location>
        <begin position="6"/>
        <end position="25"/>
    </location>
</feature>
<dbReference type="GO" id="GO:0012505">
    <property type="term" value="C:endomembrane system"/>
    <property type="evidence" value="ECO:0007669"/>
    <property type="project" value="UniProtKB-SubCell"/>
</dbReference>
<dbReference type="EMBL" id="FRAI01000007">
    <property type="protein sequence ID" value="SHJ83369.1"/>
    <property type="molecule type" value="Genomic_DNA"/>
</dbReference>
<evidence type="ECO:0000256" key="6">
    <source>
        <dbReference type="SAM" id="Phobius"/>
    </source>
</evidence>
<evidence type="ECO:0000256" key="1">
    <source>
        <dbReference type="ARBA" id="ARBA00004308"/>
    </source>
</evidence>
<keyword evidence="5 6" id="KW-0472">Membrane</keyword>
<keyword evidence="8" id="KW-1185">Reference proteome</keyword>
<evidence type="ECO:0000256" key="3">
    <source>
        <dbReference type="ARBA" id="ARBA00022692"/>
    </source>
</evidence>
<dbReference type="InterPro" id="IPR007383">
    <property type="entry name" value="DUF445"/>
</dbReference>
<keyword evidence="3 6" id="KW-0812">Transmembrane</keyword>
<proteinExistence type="inferred from homology"/>
<evidence type="ECO:0000256" key="2">
    <source>
        <dbReference type="ARBA" id="ARBA00008053"/>
    </source>
</evidence>
<dbReference type="RefSeq" id="WP_072906500.1">
    <property type="nucleotide sequence ID" value="NZ_FRAI01000007.1"/>
</dbReference>
<dbReference type="Proteomes" id="UP000243547">
    <property type="component" value="Unassembled WGS sequence"/>
</dbReference>
<keyword evidence="4 6" id="KW-1133">Transmembrane helix</keyword>
<comment type="subcellular location">
    <subcellularLocation>
        <location evidence="1">Endomembrane system</location>
    </subcellularLocation>
</comment>
<dbReference type="STRING" id="1120989.SAMN02745227_00794"/>
<evidence type="ECO:0000256" key="4">
    <source>
        <dbReference type="ARBA" id="ARBA00022989"/>
    </source>
</evidence>
<dbReference type="PANTHER" id="PTHR35791">
    <property type="entry name" value="UPF0754 MEMBRANE PROTEIN YHEB"/>
    <property type="match status" value="1"/>
</dbReference>
<sequence length="197" mass="21842">MTIIKVLILAMIGGLIGWFTNYLAIKLMFKPYREITIPLLNLKFQGLIPKRRGEIANTVASTIEKELLSSQDIVGQLFSEENKGKILGILKEKINRSISDKLPLVLSMFSSSISGFVDSLIEKEGEKILDEVMGKGLKDLIKISSVIEEKINSFPLETLENIISQIAKKELKYIEILGGVLGFVIGLIQGVIVIILI</sequence>
<accession>A0A1M6MIQ5</accession>
<evidence type="ECO:0000256" key="5">
    <source>
        <dbReference type="ARBA" id="ARBA00023136"/>
    </source>
</evidence>
<dbReference type="PANTHER" id="PTHR35791:SF1">
    <property type="entry name" value="UPF0754 MEMBRANE PROTEIN YHEB"/>
    <property type="match status" value="1"/>
</dbReference>
<name>A0A1M6MIQ5_9FIRM</name>
<evidence type="ECO:0000313" key="8">
    <source>
        <dbReference type="Proteomes" id="UP000243547"/>
    </source>
</evidence>
<gene>
    <name evidence="7" type="ORF">SAMN02745227_00794</name>
</gene>
<reference evidence="8" key="1">
    <citation type="submission" date="2016-11" db="EMBL/GenBank/DDBJ databases">
        <authorList>
            <person name="Varghese N."/>
            <person name="Submissions S."/>
        </authorList>
    </citation>
    <scope>NUCLEOTIDE SEQUENCE [LARGE SCALE GENOMIC DNA]</scope>
    <source>
        <strain evidence="8">DSM 14826</strain>
    </source>
</reference>
<evidence type="ECO:0000313" key="7">
    <source>
        <dbReference type="EMBL" id="SHJ83369.1"/>
    </source>
</evidence>
<evidence type="ECO:0008006" key="9">
    <source>
        <dbReference type="Google" id="ProtNLM"/>
    </source>
</evidence>
<dbReference type="Pfam" id="PF04286">
    <property type="entry name" value="DUF445"/>
    <property type="match status" value="2"/>
</dbReference>
<protein>
    <recommendedName>
        <fullName evidence="9">DUF445 family protein</fullName>
    </recommendedName>
</protein>
<comment type="similarity">
    <text evidence="2">Belongs to the UPF0754 family.</text>
</comment>
<organism evidence="7 8">
    <name type="scientific">Anaerobranca californiensis DSM 14826</name>
    <dbReference type="NCBI Taxonomy" id="1120989"/>
    <lineage>
        <taxon>Bacteria</taxon>
        <taxon>Bacillati</taxon>
        <taxon>Bacillota</taxon>
        <taxon>Clostridia</taxon>
        <taxon>Eubacteriales</taxon>
        <taxon>Proteinivoracaceae</taxon>
        <taxon>Anaerobranca</taxon>
    </lineage>
</organism>
<dbReference type="AlphaFoldDB" id="A0A1M6MIQ5"/>
<dbReference type="OrthoDB" id="9787430at2"/>
<feature type="transmembrane region" description="Helical" evidence="6">
    <location>
        <begin position="173"/>
        <end position="196"/>
    </location>
</feature>